<dbReference type="Proteomes" id="UP000325255">
    <property type="component" value="Unassembled WGS sequence"/>
</dbReference>
<organism evidence="1 2">
    <name type="scientific">Rhodovastum atsumiense</name>
    <dbReference type="NCBI Taxonomy" id="504468"/>
    <lineage>
        <taxon>Bacteria</taxon>
        <taxon>Pseudomonadati</taxon>
        <taxon>Pseudomonadota</taxon>
        <taxon>Alphaproteobacteria</taxon>
        <taxon>Acetobacterales</taxon>
        <taxon>Acetobacteraceae</taxon>
        <taxon>Rhodovastum</taxon>
    </lineage>
</organism>
<protein>
    <submittedName>
        <fullName evidence="1">Phage tail protein</fullName>
    </submittedName>
</protein>
<proteinExistence type="predicted"/>
<comment type="caution">
    <text evidence="1">The sequence shown here is derived from an EMBL/GenBank/DDBJ whole genome shotgun (WGS) entry which is preliminary data.</text>
</comment>
<evidence type="ECO:0000313" key="1">
    <source>
        <dbReference type="EMBL" id="KAA5611876.1"/>
    </source>
</evidence>
<dbReference type="OrthoDB" id="8146758at2"/>
<dbReference type="RefSeq" id="WP_150041158.1">
    <property type="nucleotide sequence ID" value="NZ_OW485605.1"/>
</dbReference>
<dbReference type="PANTHER" id="PTHR35861:SF2">
    <property type="entry name" value="FELS-2 PROPHAGE PROTEIN"/>
    <property type="match status" value="1"/>
</dbReference>
<reference evidence="1 2" key="1">
    <citation type="submission" date="2019-09" db="EMBL/GenBank/DDBJ databases">
        <title>Genome sequence of Rhodovastum atsumiense, a diverse member of the Acetobacteraceae family of non-sulfur purple photosynthetic bacteria.</title>
        <authorList>
            <person name="Meyer T."/>
            <person name="Kyndt J."/>
        </authorList>
    </citation>
    <scope>NUCLEOTIDE SEQUENCE [LARGE SCALE GENOMIC DNA]</scope>
    <source>
        <strain evidence="1 2">DSM 21279</strain>
    </source>
</reference>
<evidence type="ECO:0000313" key="2">
    <source>
        <dbReference type="Proteomes" id="UP000325255"/>
    </source>
</evidence>
<gene>
    <name evidence="1" type="ORF">F1189_12650</name>
</gene>
<dbReference type="AlphaFoldDB" id="A0A5M6IU78"/>
<dbReference type="EMBL" id="VWPK01000017">
    <property type="protein sequence ID" value="KAA5611876.1"/>
    <property type="molecule type" value="Genomic_DNA"/>
</dbReference>
<name>A0A5M6IU78_9PROT</name>
<dbReference type="Gene3D" id="3.40.50.11780">
    <property type="match status" value="1"/>
</dbReference>
<sequence>MPQVVDYGTLNTTALYVADSYVQVIKPQNAPVNGVPTGRLGIVGTASYGPVGEPVAVSTLSDFEAVFGRLVARKHDLGTVVATAAQQGANDIVCTRVTDGTDKAASGVLGGLTLTAAYTGTTGNKTVATLTTGSRAGTWAIVIGLPGVDTERFDNLSGTGAAFWAAAAAAINNGTDLSRGPSHLVTAVAGPGTDAPAAASVTLSGGTDGADGVTSQTLVGEDGETRTGMYALRGVGCGIATLADADDSTQWPSQVAFGQSERVYMVLVTPAGDTVANAIAAKAAIGIDSVHSKMLLGDYIWWSDSVNNTVRLVSPQGFAAGRLANLAPNRSSLNQPLAAVIGSQRSGTANSARRATYSYAEIQKLVQAGIDVICNPVPGGSYWACRTGHNTSSTAAINGDNYTRMTNYLALTLAAAAGAYVGEPATPDLFRNWASTTLSFLEALLQQGILSLRSDGSRPFAVVCDASNNPEDRVGLGYVQQDVSARYTAIAEKFITNLEGGQTVSVAKLPNRFGV</sequence>
<dbReference type="PANTHER" id="PTHR35861">
    <property type="match status" value="1"/>
</dbReference>
<keyword evidence="2" id="KW-1185">Reference proteome</keyword>
<dbReference type="InterPro" id="IPR052042">
    <property type="entry name" value="Tail_sheath_structural"/>
</dbReference>
<accession>A0A5M6IU78</accession>